<keyword evidence="4" id="KW-1185">Reference proteome</keyword>
<dbReference type="eggNOG" id="COG0726">
    <property type="taxonomic scope" value="Bacteria"/>
</dbReference>
<keyword evidence="1" id="KW-0732">Signal</keyword>
<dbReference type="HOGENOM" id="CLU_071828_0_0_6"/>
<evidence type="ECO:0000259" key="2">
    <source>
        <dbReference type="PROSITE" id="PS51677"/>
    </source>
</evidence>
<dbReference type="GO" id="GO:0016810">
    <property type="term" value="F:hydrolase activity, acting on carbon-nitrogen (but not peptide) bonds"/>
    <property type="evidence" value="ECO:0007669"/>
    <property type="project" value="InterPro"/>
</dbReference>
<feature type="signal peptide" evidence="1">
    <location>
        <begin position="1"/>
        <end position="31"/>
    </location>
</feature>
<dbReference type="InterPro" id="IPR002509">
    <property type="entry name" value="NODB_dom"/>
</dbReference>
<dbReference type="Pfam" id="PF01522">
    <property type="entry name" value="Polysacc_deac_1"/>
    <property type="match status" value="1"/>
</dbReference>
<name>C7R7Q9_KANKD</name>
<dbReference type="InterPro" id="IPR050248">
    <property type="entry name" value="Polysacc_deacetylase_ArnD"/>
</dbReference>
<organism evidence="3 4">
    <name type="scientific">Kangiella koreensis (strain DSM 16069 / JCM 12317 / KCTC 12182 / SW-125)</name>
    <dbReference type="NCBI Taxonomy" id="523791"/>
    <lineage>
        <taxon>Bacteria</taxon>
        <taxon>Pseudomonadati</taxon>
        <taxon>Pseudomonadota</taxon>
        <taxon>Gammaproteobacteria</taxon>
        <taxon>Kangiellales</taxon>
        <taxon>Kangiellaceae</taxon>
        <taxon>Kangiella</taxon>
    </lineage>
</organism>
<feature type="chain" id="PRO_5002983515" evidence="1">
    <location>
        <begin position="32"/>
        <end position="332"/>
    </location>
</feature>
<evidence type="ECO:0000313" key="4">
    <source>
        <dbReference type="Proteomes" id="UP000001231"/>
    </source>
</evidence>
<proteinExistence type="predicted"/>
<feature type="domain" description="NodB homology" evidence="2">
    <location>
        <begin position="39"/>
        <end position="274"/>
    </location>
</feature>
<dbReference type="CDD" id="cd10960">
    <property type="entry name" value="CE4_NodB_like_1"/>
    <property type="match status" value="1"/>
</dbReference>
<dbReference type="SUPFAM" id="SSF88713">
    <property type="entry name" value="Glycoside hydrolase/deacetylase"/>
    <property type="match status" value="1"/>
</dbReference>
<dbReference type="Proteomes" id="UP000001231">
    <property type="component" value="Chromosome"/>
</dbReference>
<gene>
    <name evidence="3" type="ordered locus">Kkor_2182</name>
</gene>
<evidence type="ECO:0000313" key="3">
    <source>
        <dbReference type="EMBL" id="ACV27592.1"/>
    </source>
</evidence>
<protein>
    <submittedName>
        <fullName evidence="3">Polysaccharide deacetylase</fullName>
    </submittedName>
</protein>
<dbReference type="KEGG" id="kko:Kkor_2182"/>
<sequence length="332" mass="37968">MKIKTMRTKVKTKTKTIGLLLLGCCMAFNSAQSLSQESKKIAVTIDDLPFTASTNKSLEEKTELTKKLLASLKKHNIEAVGFVNEEKLLVEGEADGHIAILKQWLEADMELGNHTFDHSGMHQTSLQDMKESVIKGRVVSEWLSEKYNKPYRYFRHPFTQTGNSVEEKAEFESFLKKQGLEVAPFTIEHTDYLFSCAYDRARLSVKKRASEDIAQIKQDYLQHLSDALDAFQTMSDELFARQVPQIWLIHANSINAETMDQQLELLKARGYEFITLEQAMQAPAYQIETAPSKRYGPSWLMRWAKQLKKELSVYGQPEPPEGVMAVYKELCQ</sequence>
<accession>C7R7Q9</accession>
<evidence type="ECO:0000256" key="1">
    <source>
        <dbReference type="SAM" id="SignalP"/>
    </source>
</evidence>
<dbReference type="Gene3D" id="3.20.20.370">
    <property type="entry name" value="Glycoside hydrolase/deacetylase"/>
    <property type="match status" value="1"/>
</dbReference>
<dbReference type="InterPro" id="IPR011330">
    <property type="entry name" value="Glyco_hydro/deAcase_b/a-brl"/>
</dbReference>
<dbReference type="InParanoid" id="C7R7Q9"/>
<reference evidence="3 4" key="1">
    <citation type="journal article" date="2009" name="Stand. Genomic Sci.">
        <title>Complete genome sequence of Kangiella koreensis type strain (SW-125).</title>
        <authorList>
            <person name="Han C."/>
            <person name="Sikorski J."/>
            <person name="Lapidus A."/>
            <person name="Nolan M."/>
            <person name="Glavina Del Rio T."/>
            <person name="Tice H."/>
            <person name="Cheng J.F."/>
            <person name="Lucas S."/>
            <person name="Chen F."/>
            <person name="Copeland A."/>
            <person name="Ivanova N."/>
            <person name="Mavromatis K."/>
            <person name="Ovchinnikova G."/>
            <person name="Pati A."/>
            <person name="Bruce D."/>
            <person name="Goodwin L."/>
            <person name="Pitluck S."/>
            <person name="Chen A."/>
            <person name="Palaniappan K."/>
            <person name="Land M."/>
            <person name="Hauser L."/>
            <person name="Chang Y.J."/>
            <person name="Jeffries C.D."/>
            <person name="Chain P."/>
            <person name="Saunders E."/>
            <person name="Brettin T."/>
            <person name="Goker M."/>
            <person name="Tindall B.J."/>
            <person name="Bristow J."/>
            <person name="Eisen J.A."/>
            <person name="Markowitz V."/>
            <person name="Hugenholtz P."/>
            <person name="Kyrpides N.C."/>
            <person name="Klenk H.P."/>
            <person name="Detter J.C."/>
        </authorList>
    </citation>
    <scope>NUCLEOTIDE SEQUENCE [LARGE SCALE GENOMIC DNA]</scope>
    <source>
        <strain evidence="4">DSM 16069 / KCTC 12182 / SW-125</strain>
    </source>
</reference>
<dbReference type="AlphaFoldDB" id="C7R7Q9"/>
<dbReference type="GO" id="GO:0005975">
    <property type="term" value="P:carbohydrate metabolic process"/>
    <property type="evidence" value="ECO:0007669"/>
    <property type="project" value="InterPro"/>
</dbReference>
<dbReference type="EMBL" id="CP001707">
    <property type="protein sequence ID" value="ACV27592.1"/>
    <property type="molecule type" value="Genomic_DNA"/>
</dbReference>
<dbReference type="STRING" id="523791.Kkor_2182"/>
<dbReference type="OrthoDB" id="115239at2"/>
<dbReference type="PANTHER" id="PTHR10587">
    <property type="entry name" value="GLYCOSYL TRANSFERASE-RELATED"/>
    <property type="match status" value="1"/>
</dbReference>
<dbReference type="PROSITE" id="PS51677">
    <property type="entry name" value="NODB"/>
    <property type="match status" value="1"/>
</dbReference>
<dbReference type="RefSeq" id="WP_015781197.1">
    <property type="nucleotide sequence ID" value="NC_013166.1"/>
</dbReference>